<dbReference type="EMBL" id="CAXITT010000857">
    <property type="protein sequence ID" value="CAL1546800.1"/>
    <property type="molecule type" value="Genomic_DNA"/>
</dbReference>
<name>A0AAV2IIX9_LYMST</name>
<protein>
    <submittedName>
        <fullName evidence="1">Uncharacterized protein</fullName>
    </submittedName>
</protein>
<gene>
    <name evidence="1" type="ORF">GSLYS_00020177001</name>
</gene>
<dbReference type="Proteomes" id="UP001497497">
    <property type="component" value="Unassembled WGS sequence"/>
</dbReference>
<reference evidence="1 2" key="1">
    <citation type="submission" date="2024-04" db="EMBL/GenBank/DDBJ databases">
        <authorList>
            <consortium name="Genoscope - CEA"/>
            <person name="William W."/>
        </authorList>
    </citation>
    <scope>NUCLEOTIDE SEQUENCE [LARGE SCALE GENOMIC DNA]</scope>
</reference>
<proteinExistence type="predicted"/>
<organism evidence="1 2">
    <name type="scientific">Lymnaea stagnalis</name>
    <name type="common">Great pond snail</name>
    <name type="synonym">Helix stagnalis</name>
    <dbReference type="NCBI Taxonomy" id="6523"/>
    <lineage>
        <taxon>Eukaryota</taxon>
        <taxon>Metazoa</taxon>
        <taxon>Spiralia</taxon>
        <taxon>Lophotrochozoa</taxon>
        <taxon>Mollusca</taxon>
        <taxon>Gastropoda</taxon>
        <taxon>Heterobranchia</taxon>
        <taxon>Euthyneura</taxon>
        <taxon>Panpulmonata</taxon>
        <taxon>Hygrophila</taxon>
        <taxon>Lymnaeoidea</taxon>
        <taxon>Lymnaeidae</taxon>
        <taxon>Lymnaea</taxon>
    </lineage>
</organism>
<dbReference type="AlphaFoldDB" id="A0AAV2IIX9"/>
<comment type="caution">
    <text evidence="1">The sequence shown here is derived from an EMBL/GenBank/DDBJ whole genome shotgun (WGS) entry which is preliminary data.</text>
</comment>
<evidence type="ECO:0000313" key="2">
    <source>
        <dbReference type="Proteomes" id="UP001497497"/>
    </source>
</evidence>
<keyword evidence="2" id="KW-1185">Reference proteome</keyword>
<evidence type="ECO:0000313" key="1">
    <source>
        <dbReference type="EMBL" id="CAL1546800.1"/>
    </source>
</evidence>
<accession>A0AAV2IIX9</accession>
<sequence>MKKFPERCVHRSDELCELYLNFLKNEFRNADEDTRAYQSIL</sequence>
<feature type="non-terminal residue" evidence="1">
    <location>
        <position position="41"/>
    </location>
</feature>